<dbReference type="AlphaFoldDB" id="A0AAP2CM84"/>
<dbReference type="RefSeq" id="WP_327792372.1">
    <property type="nucleotide sequence ID" value="NZ_JADQAZ010000001.1"/>
</dbReference>
<keyword evidence="2" id="KW-1185">Reference proteome</keyword>
<dbReference type="EMBL" id="JADQAZ010000001">
    <property type="protein sequence ID" value="MBT0956161.1"/>
    <property type="molecule type" value="Genomic_DNA"/>
</dbReference>
<organism evidence="1 2">
    <name type="scientific">Harenicola maris</name>
    <dbReference type="NCBI Taxonomy" id="2841044"/>
    <lineage>
        <taxon>Bacteria</taxon>
        <taxon>Pseudomonadati</taxon>
        <taxon>Pseudomonadota</taxon>
        <taxon>Alphaproteobacteria</taxon>
        <taxon>Rhodobacterales</taxon>
        <taxon>Paracoccaceae</taxon>
        <taxon>Harenicola</taxon>
    </lineage>
</organism>
<name>A0AAP2CM84_9RHOB</name>
<dbReference type="InterPro" id="IPR021323">
    <property type="entry name" value="DUF2927"/>
</dbReference>
<comment type="caution">
    <text evidence="1">The sequence shown here is derived from an EMBL/GenBank/DDBJ whole genome shotgun (WGS) entry which is preliminary data.</text>
</comment>
<gene>
    <name evidence="1" type="ORF">IV417_02075</name>
</gene>
<sequence>MMHQTGQKTERRRIAASARALTGAALAFGLLIGCEPAPTAPPPEPVPKAAPIAVPDFPKPPPYTPSAASREIRTHFTRVQENLLAQGLLRRDGGGPDTPFKQRELVENFERIALYNEYGGTGSLTSSPTPSPLKRWTKPVRVSVSFGNNVPAKQKIRDQALVAGFTSRLARITGHPITFSKDRPNFHVLILDEDDRQTYGPKLRQIVPYIDNTTIRIVQKLPKDIFCAVLAFSDPSGNTYDQAVVVIRSEHPDLLRQSCIHEEMAQGLGLANDSPRARPSIFNDDEEFALLTRHDELLLKMLYDPRLKPGMTAKTARPITTQIASELLGGPS</sequence>
<protein>
    <submittedName>
        <fullName evidence="1">DUF2927 domain-containing protein</fullName>
    </submittedName>
</protein>
<dbReference type="Pfam" id="PF11150">
    <property type="entry name" value="DUF2927"/>
    <property type="match status" value="1"/>
</dbReference>
<proteinExistence type="predicted"/>
<reference evidence="1 2" key="1">
    <citation type="journal article" date="2021" name="Arch. Microbiol.">
        <title>Harenicola maris gen. nov., sp. nov. isolated from the Sea of Japan shallow sediments.</title>
        <authorList>
            <person name="Romanenko L.A."/>
            <person name="Kurilenko V.V."/>
            <person name="Chernysheva N.Y."/>
            <person name="Tekutyeva L.A."/>
            <person name="Velansky P.V."/>
            <person name="Svetashev V.I."/>
            <person name="Isaeva M.P."/>
        </authorList>
    </citation>
    <scope>NUCLEOTIDE SEQUENCE [LARGE SCALE GENOMIC DNA]</scope>
    <source>
        <strain evidence="1 2">KMM 3653</strain>
    </source>
</reference>
<evidence type="ECO:0000313" key="2">
    <source>
        <dbReference type="Proteomes" id="UP001315686"/>
    </source>
</evidence>
<evidence type="ECO:0000313" key="1">
    <source>
        <dbReference type="EMBL" id="MBT0956161.1"/>
    </source>
</evidence>
<accession>A0AAP2CM84</accession>
<dbReference type="Proteomes" id="UP001315686">
    <property type="component" value="Unassembled WGS sequence"/>
</dbReference>